<name>A0A4Y2PAM2_ARAVE</name>
<sequence>MPVAVIMVVASFMTTRTKKRAYFARGATDPGTIESYVSSTSFSLPTVRSPRQKPETRQLRMVVMENGYSTALRKKRALFSSMQTQPKQSDFALCSVENESRSNAISLPNVVIESFDSFTWHR</sequence>
<organism evidence="1 2">
    <name type="scientific">Araneus ventricosus</name>
    <name type="common">Orbweaver spider</name>
    <name type="synonym">Epeira ventricosa</name>
    <dbReference type="NCBI Taxonomy" id="182803"/>
    <lineage>
        <taxon>Eukaryota</taxon>
        <taxon>Metazoa</taxon>
        <taxon>Ecdysozoa</taxon>
        <taxon>Arthropoda</taxon>
        <taxon>Chelicerata</taxon>
        <taxon>Arachnida</taxon>
        <taxon>Araneae</taxon>
        <taxon>Araneomorphae</taxon>
        <taxon>Entelegynae</taxon>
        <taxon>Araneoidea</taxon>
        <taxon>Araneidae</taxon>
        <taxon>Araneus</taxon>
    </lineage>
</organism>
<accession>A0A4Y2PAM2</accession>
<evidence type="ECO:0000313" key="1">
    <source>
        <dbReference type="EMBL" id="GBN48434.1"/>
    </source>
</evidence>
<reference evidence="1 2" key="1">
    <citation type="journal article" date="2019" name="Sci. Rep.">
        <title>Orb-weaving spider Araneus ventricosus genome elucidates the spidroin gene catalogue.</title>
        <authorList>
            <person name="Kono N."/>
            <person name="Nakamura H."/>
            <person name="Ohtoshi R."/>
            <person name="Moran D.A.P."/>
            <person name="Shinohara A."/>
            <person name="Yoshida Y."/>
            <person name="Fujiwara M."/>
            <person name="Mori M."/>
            <person name="Tomita M."/>
            <person name="Arakawa K."/>
        </authorList>
    </citation>
    <scope>NUCLEOTIDE SEQUENCE [LARGE SCALE GENOMIC DNA]</scope>
</reference>
<protein>
    <submittedName>
        <fullName evidence="1">Uncharacterized protein</fullName>
    </submittedName>
</protein>
<dbReference type="Proteomes" id="UP000499080">
    <property type="component" value="Unassembled WGS sequence"/>
</dbReference>
<gene>
    <name evidence="1" type="ORF">AVEN_66061_1</name>
</gene>
<dbReference type="EMBL" id="BGPR01010869">
    <property type="protein sequence ID" value="GBN48434.1"/>
    <property type="molecule type" value="Genomic_DNA"/>
</dbReference>
<proteinExistence type="predicted"/>
<dbReference type="AlphaFoldDB" id="A0A4Y2PAM2"/>
<evidence type="ECO:0000313" key="2">
    <source>
        <dbReference type="Proteomes" id="UP000499080"/>
    </source>
</evidence>
<keyword evidence="2" id="KW-1185">Reference proteome</keyword>
<comment type="caution">
    <text evidence="1">The sequence shown here is derived from an EMBL/GenBank/DDBJ whole genome shotgun (WGS) entry which is preliminary data.</text>
</comment>